<accession>A0A9P6WF92</accession>
<dbReference type="AlphaFoldDB" id="A0A9P6WF92"/>
<keyword evidence="2" id="KW-1185">Reference proteome</keyword>
<dbReference type="InterPro" id="IPR013887">
    <property type="entry name" value="UPF0592"/>
</dbReference>
<sequence>MESLRAFAKVGFNILNNQNEKSAKLNGKDLPEVGDNDDLDFDLSSGFEIEINDDAKLFHSLNRFITLLNNREKCYRSKIDNFTVQEIKETNPLELTERLFKDTGFDNKYMTQFIRHNLIKYLRNAKLYSESEEVTTELRDVLSHWWSYTLDLLTSNSINQNNKDPQRIINRGNSIMSLRNTEQINKKDLFQPYISIELVSVCLESISRIMSRLLIRGDYNEIDITKYSDSIIRTIHIITFKLVNNSRQMKELSYNKHKDNHKQITYCNNYNSLIRSFLGKLLAFAFIYIPDELQFDIQLIEALQPTFKLDTVNDPQLITWKKKTFKTTKRKTVNKENEKGLSPNSDKKKMFRVIISYIRNDLCFFSFYFYYWSIIFRMLEKSKITLQKDLIFEVCPGSDIFIEHSINNFLKNDLYKANKHLKNIRKQNLGINVNDSMPNSDIISDGEDTGCNGPNKLESLDDFINSTFKNLKIWGSLHLVYRKFPQQEDNLNLLLNLHDIKQLEYIKTIPAYDYHMANIVFNKILKRIIELFDGAVFLNWSVWGSGYLSLLKTQNMNNQIISILSLFNIWEYIPMEERTRISKEMLGNDEIWSSLTLDTAENLVHVLFSKLLIFKISKINDEEVKNLALKQLTNFHFQFNSLSQILKSNDTNNSIERSCSSAYGGDAVLLFHINKKFVLGTLKAPHSNKSNKYKVMYDKRNWILGPLDTDCRKEFKGLLEPPEFIKLGFLVQENKSKMGFRIMIFPNISKPVEYWNKKWSTTSESDQISNEKELPFKPIEPLNISLFGDINEIPENPEPISTKFNRQTQYEKLFRFIRLFNLTMVEYYDFQNFENDENIYIDFDLFK</sequence>
<dbReference type="EMBL" id="PUHR01000018">
    <property type="protein sequence ID" value="KAG0670879.1"/>
    <property type="molecule type" value="Genomic_DNA"/>
</dbReference>
<dbReference type="Pfam" id="PF08578">
    <property type="entry name" value="DUF1765"/>
    <property type="match status" value="1"/>
</dbReference>
<protein>
    <submittedName>
        <fullName evidence="1">Uncharacterized protein</fullName>
    </submittedName>
</protein>
<gene>
    <name evidence="1" type="ORF">C6P45_001644</name>
</gene>
<dbReference type="OrthoDB" id="296767at2759"/>
<evidence type="ECO:0000313" key="1">
    <source>
        <dbReference type="EMBL" id="KAG0670879.1"/>
    </source>
</evidence>
<comment type="caution">
    <text evidence="1">The sequence shown here is derived from an EMBL/GenBank/DDBJ whole genome shotgun (WGS) entry which is preliminary data.</text>
</comment>
<reference evidence="1 2" key="1">
    <citation type="submission" date="2020-11" db="EMBL/GenBank/DDBJ databases">
        <title>Kefir isolates.</title>
        <authorList>
            <person name="Marcisauskas S."/>
            <person name="Kim Y."/>
            <person name="Blasche S."/>
        </authorList>
    </citation>
    <scope>NUCLEOTIDE SEQUENCE [LARGE SCALE GENOMIC DNA]</scope>
    <source>
        <strain evidence="1 2">OG2</strain>
    </source>
</reference>
<evidence type="ECO:0000313" key="2">
    <source>
        <dbReference type="Proteomes" id="UP000750334"/>
    </source>
</evidence>
<name>A0A9P6WF92_MAUEX</name>
<organism evidence="1 2">
    <name type="scientific">Maudiozyma exigua</name>
    <name type="common">Yeast</name>
    <name type="synonym">Kazachstania exigua</name>
    <dbReference type="NCBI Taxonomy" id="34358"/>
    <lineage>
        <taxon>Eukaryota</taxon>
        <taxon>Fungi</taxon>
        <taxon>Dikarya</taxon>
        <taxon>Ascomycota</taxon>
        <taxon>Saccharomycotina</taxon>
        <taxon>Saccharomycetes</taxon>
        <taxon>Saccharomycetales</taxon>
        <taxon>Saccharomycetaceae</taxon>
        <taxon>Maudiozyma</taxon>
    </lineage>
</organism>
<dbReference type="Proteomes" id="UP000750334">
    <property type="component" value="Unassembled WGS sequence"/>
</dbReference>
<proteinExistence type="predicted"/>